<organism evidence="1 2">
    <name type="scientific">Dermacentor silvarum</name>
    <name type="common">Tick</name>
    <dbReference type="NCBI Taxonomy" id="543639"/>
    <lineage>
        <taxon>Eukaryota</taxon>
        <taxon>Metazoa</taxon>
        <taxon>Ecdysozoa</taxon>
        <taxon>Arthropoda</taxon>
        <taxon>Chelicerata</taxon>
        <taxon>Arachnida</taxon>
        <taxon>Acari</taxon>
        <taxon>Parasitiformes</taxon>
        <taxon>Ixodida</taxon>
        <taxon>Ixodoidea</taxon>
        <taxon>Ixodidae</taxon>
        <taxon>Rhipicephalinae</taxon>
        <taxon>Dermacentor</taxon>
    </lineage>
</organism>
<evidence type="ECO:0000313" key="2">
    <source>
        <dbReference type="Proteomes" id="UP000821865"/>
    </source>
</evidence>
<dbReference type="EMBL" id="CM023473">
    <property type="protein sequence ID" value="KAH7954906.1"/>
    <property type="molecule type" value="Genomic_DNA"/>
</dbReference>
<sequence length="136" mass="15916">MDALKLPCRLQLTGNVRRNWELFKQRLDLFLTATSTDHPKTETVKAAILLSAAGDEALEVYNNFTFAEGELKDEYETLLRKFDAYCIEQGNEVYERHVFRMRLQDEGEQFERFARDLRTQAKLCNFGSLEESLIRD</sequence>
<name>A0ACB8D0N2_DERSI</name>
<dbReference type="Proteomes" id="UP000821865">
    <property type="component" value="Chromosome 4"/>
</dbReference>
<proteinExistence type="predicted"/>
<reference evidence="1" key="1">
    <citation type="submission" date="2020-05" db="EMBL/GenBank/DDBJ databases">
        <title>Large-scale comparative analyses of tick genomes elucidate their genetic diversity and vector capacities.</title>
        <authorList>
            <person name="Jia N."/>
            <person name="Wang J."/>
            <person name="Shi W."/>
            <person name="Du L."/>
            <person name="Sun Y."/>
            <person name="Zhan W."/>
            <person name="Jiang J."/>
            <person name="Wang Q."/>
            <person name="Zhang B."/>
            <person name="Ji P."/>
            <person name="Sakyi L.B."/>
            <person name="Cui X."/>
            <person name="Yuan T."/>
            <person name="Jiang B."/>
            <person name="Yang W."/>
            <person name="Lam T.T.-Y."/>
            <person name="Chang Q."/>
            <person name="Ding S."/>
            <person name="Wang X."/>
            <person name="Zhu J."/>
            <person name="Ruan X."/>
            <person name="Zhao L."/>
            <person name="Wei J."/>
            <person name="Que T."/>
            <person name="Du C."/>
            <person name="Cheng J."/>
            <person name="Dai P."/>
            <person name="Han X."/>
            <person name="Huang E."/>
            <person name="Gao Y."/>
            <person name="Liu J."/>
            <person name="Shao H."/>
            <person name="Ye R."/>
            <person name="Li L."/>
            <person name="Wei W."/>
            <person name="Wang X."/>
            <person name="Wang C."/>
            <person name="Yang T."/>
            <person name="Huo Q."/>
            <person name="Li W."/>
            <person name="Guo W."/>
            <person name="Chen H."/>
            <person name="Zhou L."/>
            <person name="Ni X."/>
            <person name="Tian J."/>
            <person name="Zhou Y."/>
            <person name="Sheng Y."/>
            <person name="Liu T."/>
            <person name="Pan Y."/>
            <person name="Xia L."/>
            <person name="Li J."/>
            <person name="Zhao F."/>
            <person name="Cao W."/>
        </authorList>
    </citation>
    <scope>NUCLEOTIDE SEQUENCE</scope>
    <source>
        <strain evidence="1">Dsil-2018</strain>
    </source>
</reference>
<gene>
    <name evidence="1" type="ORF">HPB49_022748</name>
</gene>
<accession>A0ACB8D0N2</accession>
<comment type="caution">
    <text evidence="1">The sequence shown here is derived from an EMBL/GenBank/DDBJ whole genome shotgun (WGS) entry which is preliminary data.</text>
</comment>
<keyword evidence="2" id="KW-1185">Reference proteome</keyword>
<evidence type="ECO:0000313" key="1">
    <source>
        <dbReference type="EMBL" id="KAH7954906.1"/>
    </source>
</evidence>
<protein>
    <submittedName>
        <fullName evidence="1">Uncharacterized protein</fullName>
    </submittedName>
</protein>